<name>A0A556VU41_BAGYA</name>
<evidence type="ECO:0000313" key="2">
    <source>
        <dbReference type="Proteomes" id="UP000319801"/>
    </source>
</evidence>
<comment type="caution">
    <text evidence="1">The sequence shown here is derived from an EMBL/GenBank/DDBJ whole genome shotgun (WGS) entry which is preliminary data.</text>
</comment>
<organism evidence="1 2">
    <name type="scientific">Bagarius yarrelli</name>
    <name type="common">Goonch</name>
    <name type="synonym">Bagrus yarrelli</name>
    <dbReference type="NCBI Taxonomy" id="175774"/>
    <lineage>
        <taxon>Eukaryota</taxon>
        <taxon>Metazoa</taxon>
        <taxon>Chordata</taxon>
        <taxon>Craniata</taxon>
        <taxon>Vertebrata</taxon>
        <taxon>Euteleostomi</taxon>
        <taxon>Actinopterygii</taxon>
        <taxon>Neopterygii</taxon>
        <taxon>Teleostei</taxon>
        <taxon>Ostariophysi</taxon>
        <taxon>Siluriformes</taxon>
        <taxon>Sisoridae</taxon>
        <taxon>Sisorinae</taxon>
        <taxon>Bagarius</taxon>
    </lineage>
</organism>
<accession>A0A556VU41</accession>
<dbReference type="AlphaFoldDB" id="A0A556VU41"/>
<proteinExistence type="predicted"/>
<reference evidence="1 2" key="1">
    <citation type="journal article" date="2019" name="Genome Biol. Evol.">
        <title>Whole-Genome Sequencing of the Giant Devil Catfish, Bagarius yarrelli.</title>
        <authorList>
            <person name="Jiang W."/>
            <person name="Lv Y."/>
            <person name="Cheng L."/>
            <person name="Yang K."/>
            <person name="Chao B."/>
            <person name="Wang X."/>
            <person name="Li Y."/>
            <person name="Pan X."/>
            <person name="You X."/>
            <person name="Zhang Y."/>
            <person name="Yang J."/>
            <person name="Li J."/>
            <person name="Zhang X."/>
            <person name="Liu S."/>
            <person name="Sun C."/>
            <person name="Yang J."/>
            <person name="Shi Q."/>
        </authorList>
    </citation>
    <scope>NUCLEOTIDE SEQUENCE [LARGE SCALE GENOMIC DNA]</scope>
    <source>
        <strain evidence="1">JWS20170419001</strain>
        <tissue evidence="1">Muscle</tissue>
    </source>
</reference>
<dbReference type="EMBL" id="VCAZ01000255">
    <property type="protein sequence ID" value="TTO79339.1"/>
    <property type="molecule type" value="Genomic_DNA"/>
</dbReference>
<protein>
    <submittedName>
        <fullName evidence="1">Uncharacterized protein</fullName>
    </submittedName>
</protein>
<evidence type="ECO:0000313" key="1">
    <source>
        <dbReference type="EMBL" id="TTO79339.1"/>
    </source>
</evidence>
<dbReference type="Proteomes" id="UP000319801">
    <property type="component" value="Unassembled WGS sequence"/>
</dbReference>
<gene>
    <name evidence="1" type="ORF">Baya_16020</name>
</gene>
<sequence>MVSPVRSLYIRGVYAVLSQEDYEYIISSVYVYKHAHTHSGQLTEIVWRLAFLWAEEKSEHFLLNSIEGSWGRGGHNSVPESSSSHLSTKLEIKVFIQVFSGTFEMFLPVSSEALDVYVLHLQLDKVEKKHREECGVE</sequence>
<keyword evidence="2" id="KW-1185">Reference proteome</keyword>